<dbReference type="EMBL" id="WQMT02000007">
    <property type="protein sequence ID" value="KAG9220558.1"/>
    <property type="molecule type" value="Genomic_DNA"/>
</dbReference>
<protein>
    <submittedName>
        <fullName evidence="1">Uncharacterized protein</fullName>
    </submittedName>
</protein>
<comment type="caution">
    <text evidence="1">The sequence shown here is derived from an EMBL/GenBank/DDBJ whole genome shotgun (WGS) entry which is preliminary data.</text>
</comment>
<accession>A0ACB7ISS1</accession>
<gene>
    <name evidence="1" type="ORF">CCMSSC00406_0004014</name>
</gene>
<dbReference type="Proteomes" id="UP000824881">
    <property type="component" value="Unassembled WGS sequence"/>
</dbReference>
<evidence type="ECO:0000313" key="2">
    <source>
        <dbReference type="Proteomes" id="UP000824881"/>
    </source>
</evidence>
<reference evidence="1 2" key="1">
    <citation type="journal article" date="2021" name="Appl. Environ. Microbiol.">
        <title>Genetic linkage and physical mapping for an oyster mushroom Pleurotus cornucopiae and QTL analysis for the trait cap color.</title>
        <authorList>
            <person name="Zhang Y."/>
            <person name="Gao W."/>
            <person name="Sonnenberg A."/>
            <person name="Chen Q."/>
            <person name="Zhang J."/>
            <person name="Huang C."/>
        </authorList>
    </citation>
    <scope>NUCLEOTIDE SEQUENCE [LARGE SCALE GENOMIC DNA]</scope>
    <source>
        <strain evidence="1">CCMSSC00406</strain>
    </source>
</reference>
<organism evidence="1 2">
    <name type="scientific">Pleurotus cornucopiae</name>
    <name type="common">Cornucopia mushroom</name>
    <dbReference type="NCBI Taxonomy" id="5321"/>
    <lineage>
        <taxon>Eukaryota</taxon>
        <taxon>Fungi</taxon>
        <taxon>Dikarya</taxon>
        <taxon>Basidiomycota</taxon>
        <taxon>Agaricomycotina</taxon>
        <taxon>Agaricomycetes</taxon>
        <taxon>Agaricomycetidae</taxon>
        <taxon>Agaricales</taxon>
        <taxon>Pleurotineae</taxon>
        <taxon>Pleurotaceae</taxon>
        <taxon>Pleurotus</taxon>
    </lineage>
</organism>
<sequence length="740" mass="80989">MSIIGSIISFSDRSSRSVAPARAGLFSLKALMDSLLAIATGLVLRAVVSLVTHDDLRTSCTLIGVWEGIVLMHFLNKMPRSYDPYVAYGVRLFIDFIWTESLYRLVVVLLWTGMGMVLADITPIFWYDMGLRKVWHSLRRDVYIMSRSVRALLPFTAKPRSSRVRFHERTRSASSRYAPTMTTTAPSGAPSTFSITTTTTSTTATPATRTAIPPTPARPRRVPGSFPGYTSESDSVAGLPPLPGSGSRSVASSVLSDATPHGTSHSQFRTLDNEILSSSSSTVSDDSDILDRLNPTELPDIDQLQQQDVVAEAQAQAVKGEETPKPTPMVLPPTPADTLRDIDIRRANEVVEEAPPTATMPVIPDQNEWGFNEGWEEIDRNEVPPASHAALHNQSEHGDGGDQHEKNLPPTPDDSGIQMPVPEPASPPSIPVPSPHHSSRHDTLDPPPSFEDIYGPDANDVPYDAPPSKSLIDFEGNDQDDYNTGNYADEAEGVHGDEEARDEGADAENQHLESNTLPETQNNQEETAGQEQEQDQHQEQDQPESQDQPQEQDQQQQELDQQQQEQDSPQLPPPSPSPPPSPVLATPLPLPERVDEAVLLHQTISDLAKEVEEAKQAQGEADKSGDKAGAIAEAITVASKERALERAKKRLARRIFVDNNPVDTNAITLAGLGPEEGIAFVEETLEKLLLTPGHGFTELQVTLVGKKQALIKTSMANMLDKHHFNYTFKQKNLTIQLPLS</sequence>
<name>A0ACB7ISS1_PLECO</name>
<proteinExistence type="predicted"/>
<evidence type="ECO:0000313" key="1">
    <source>
        <dbReference type="EMBL" id="KAG9220558.1"/>
    </source>
</evidence>
<keyword evidence="2" id="KW-1185">Reference proteome</keyword>